<reference evidence="8 10" key="1">
    <citation type="submission" date="2016-10" db="EMBL/GenBank/DDBJ databases">
        <authorList>
            <person name="Varghese N."/>
            <person name="Submissions S."/>
        </authorList>
    </citation>
    <scope>NUCLEOTIDE SEQUENCE [LARGE SCALE GENOMIC DNA]</scope>
    <source>
        <strain evidence="8 10">CGMCC 1.11215</strain>
    </source>
</reference>
<dbReference type="STRING" id="1424659.SAMN05216368_103344"/>
<organism evidence="8 10">
    <name type="scientific">Cryobacterium flavum</name>
    <dbReference type="NCBI Taxonomy" id="1424659"/>
    <lineage>
        <taxon>Bacteria</taxon>
        <taxon>Bacillati</taxon>
        <taxon>Actinomycetota</taxon>
        <taxon>Actinomycetes</taxon>
        <taxon>Micrococcales</taxon>
        <taxon>Microbacteriaceae</taxon>
        <taxon>Cryobacterium</taxon>
    </lineage>
</organism>
<sequence length="342" mass="36640">MDIRYPRPLVAGDLIGVTAPSSGVPERLRARLDFAIQGLKDQGFQVDVGECLDGATHISAPVEQRAAEFMRMLLDPRVRAIVPPWGGETAIDLIAHLDFDAIAAADPTWIVGYSDISTLLTPITLLTGMATMHGSNLMDTPYATPASLVHWLEIARQPVGASFHQSSPNVHRLNDRDDWSADPDVTEQAWNGRGRWARLDAGTGPVDVTGRLIGGCIETMANLAGTRYADMSPLRGETDIATLVYIEAAGDEATAICRYLHGMRLAGFFDGAAAVLVGRTGAKDSPTLTQLEAVLDALGTLGLPIIGNVECGHVPPQLPIVNGALGRLVFTETEQFLQQSLR</sequence>
<keyword evidence="2 8" id="KW-0121">Carboxypeptidase</keyword>
<dbReference type="Pfam" id="PF17676">
    <property type="entry name" value="Peptidase_S66C"/>
    <property type="match status" value="1"/>
</dbReference>
<dbReference type="Gene3D" id="3.40.50.10740">
    <property type="entry name" value="Class I glutamine amidotransferase-like"/>
    <property type="match status" value="1"/>
</dbReference>
<keyword evidence="3" id="KW-0645">Protease</keyword>
<dbReference type="Proteomes" id="UP000199639">
    <property type="component" value="Unassembled WGS sequence"/>
</dbReference>
<reference evidence="9 11" key="2">
    <citation type="submission" date="2019-03" db="EMBL/GenBank/DDBJ databases">
        <title>Genomics of glacier-inhabiting Cryobacterium strains.</title>
        <authorList>
            <person name="Liu Q."/>
            <person name="Xin Y.-H."/>
        </authorList>
    </citation>
    <scope>NUCLEOTIDE SEQUENCE [LARGE SCALE GENOMIC DNA]</scope>
    <source>
        <strain evidence="9 11">Hh8</strain>
    </source>
</reference>
<dbReference type="GO" id="GO:0004180">
    <property type="term" value="F:carboxypeptidase activity"/>
    <property type="evidence" value="ECO:0007669"/>
    <property type="project" value="UniProtKB-KW"/>
</dbReference>
<evidence type="ECO:0000256" key="2">
    <source>
        <dbReference type="ARBA" id="ARBA00022645"/>
    </source>
</evidence>
<dbReference type="RefSeq" id="WP_092339798.1">
    <property type="nucleotide sequence ID" value="NZ_FNIB01000003.1"/>
</dbReference>
<dbReference type="GO" id="GO:0006508">
    <property type="term" value="P:proteolysis"/>
    <property type="evidence" value="ECO:0007669"/>
    <property type="project" value="UniProtKB-KW"/>
</dbReference>
<evidence type="ECO:0000256" key="3">
    <source>
        <dbReference type="ARBA" id="ARBA00022670"/>
    </source>
</evidence>
<evidence type="ECO:0000259" key="6">
    <source>
        <dbReference type="Pfam" id="PF02016"/>
    </source>
</evidence>
<dbReference type="CDD" id="cd07062">
    <property type="entry name" value="Peptidase_S66_mccF_like"/>
    <property type="match status" value="1"/>
</dbReference>
<evidence type="ECO:0000256" key="4">
    <source>
        <dbReference type="ARBA" id="ARBA00022801"/>
    </source>
</evidence>
<dbReference type="PANTHER" id="PTHR30237">
    <property type="entry name" value="MURAMOYLTETRAPEPTIDE CARBOXYPEPTIDASE"/>
    <property type="match status" value="1"/>
</dbReference>
<dbReference type="InterPro" id="IPR003507">
    <property type="entry name" value="S66_fam"/>
</dbReference>
<dbReference type="InterPro" id="IPR027478">
    <property type="entry name" value="LdcA_N"/>
</dbReference>
<dbReference type="InterPro" id="IPR027461">
    <property type="entry name" value="Carboxypeptidase_A_C_sf"/>
</dbReference>
<dbReference type="PIRSF" id="PIRSF028757">
    <property type="entry name" value="LD-carboxypeptidase"/>
    <property type="match status" value="1"/>
</dbReference>
<evidence type="ECO:0000256" key="1">
    <source>
        <dbReference type="ARBA" id="ARBA00010233"/>
    </source>
</evidence>
<keyword evidence="5" id="KW-0720">Serine protease</keyword>
<dbReference type="Gene3D" id="3.50.30.60">
    <property type="entry name" value="LD-carboxypeptidase A C-terminal domain-like"/>
    <property type="match status" value="1"/>
</dbReference>
<evidence type="ECO:0000313" key="10">
    <source>
        <dbReference type="Proteomes" id="UP000199639"/>
    </source>
</evidence>
<name>A0A4R8UY45_9MICO</name>
<dbReference type="SUPFAM" id="SSF141986">
    <property type="entry name" value="LD-carboxypeptidase A C-terminal domain-like"/>
    <property type="match status" value="1"/>
</dbReference>
<comment type="similarity">
    <text evidence="1">Belongs to the peptidase S66 family.</text>
</comment>
<gene>
    <name evidence="9" type="ORF">E3O21_17810</name>
    <name evidence="8" type="ORF">SAMN05216368_103344</name>
</gene>
<dbReference type="AlphaFoldDB" id="A0A4R8UY45"/>
<dbReference type="InterPro" id="IPR040449">
    <property type="entry name" value="Peptidase_S66_N"/>
</dbReference>
<feature type="domain" description="LD-carboxypeptidase C-terminal" evidence="7">
    <location>
        <begin position="209"/>
        <end position="326"/>
    </location>
</feature>
<dbReference type="Pfam" id="PF02016">
    <property type="entry name" value="Peptidase_S66"/>
    <property type="match status" value="1"/>
</dbReference>
<dbReference type="Proteomes" id="UP000298252">
    <property type="component" value="Unassembled WGS sequence"/>
</dbReference>
<evidence type="ECO:0000313" key="8">
    <source>
        <dbReference type="EMBL" id="SDN06702.1"/>
    </source>
</evidence>
<keyword evidence="4" id="KW-0378">Hydrolase</keyword>
<proteinExistence type="inferred from homology"/>
<protein>
    <submittedName>
        <fullName evidence="9">LD-carboxypeptidase</fullName>
    </submittedName>
    <submittedName>
        <fullName evidence="8">Muramoyltetrapeptide carboxypeptidase LdcA (Peptidoglycan recycling)</fullName>
    </submittedName>
</protein>
<evidence type="ECO:0000256" key="5">
    <source>
        <dbReference type="ARBA" id="ARBA00022825"/>
    </source>
</evidence>
<dbReference type="EMBL" id="SOFD01000041">
    <property type="protein sequence ID" value="TFB72949.1"/>
    <property type="molecule type" value="Genomic_DNA"/>
</dbReference>
<dbReference type="EMBL" id="FNIB01000003">
    <property type="protein sequence ID" value="SDN06702.1"/>
    <property type="molecule type" value="Genomic_DNA"/>
</dbReference>
<dbReference type="SUPFAM" id="SSF52317">
    <property type="entry name" value="Class I glutamine amidotransferase-like"/>
    <property type="match status" value="1"/>
</dbReference>
<evidence type="ECO:0000313" key="9">
    <source>
        <dbReference type="EMBL" id="TFB72949.1"/>
    </source>
</evidence>
<dbReference type="GO" id="GO:0008236">
    <property type="term" value="F:serine-type peptidase activity"/>
    <property type="evidence" value="ECO:0007669"/>
    <property type="project" value="UniProtKB-KW"/>
</dbReference>
<dbReference type="InterPro" id="IPR029062">
    <property type="entry name" value="Class_I_gatase-like"/>
</dbReference>
<accession>A0A4R8UY45</accession>
<evidence type="ECO:0000313" key="11">
    <source>
        <dbReference type="Proteomes" id="UP000298252"/>
    </source>
</evidence>
<dbReference type="InterPro" id="IPR040921">
    <property type="entry name" value="Peptidase_S66C"/>
</dbReference>
<feature type="domain" description="LD-carboxypeptidase N-terminal" evidence="6">
    <location>
        <begin position="15"/>
        <end position="134"/>
    </location>
</feature>
<evidence type="ECO:0000259" key="7">
    <source>
        <dbReference type="Pfam" id="PF17676"/>
    </source>
</evidence>
<keyword evidence="11" id="KW-1185">Reference proteome</keyword>
<dbReference type="PANTHER" id="PTHR30237:SF2">
    <property type="entry name" value="MUREIN TETRAPEPTIDE CARBOXYPEPTIDASE"/>
    <property type="match status" value="1"/>
</dbReference>